<evidence type="ECO:0000256" key="6">
    <source>
        <dbReference type="HAMAP-Rule" id="MF_01876"/>
    </source>
</evidence>
<dbReference type="InterPro" id="IPR022830">
    <property type="entry name" value="Indigdn_synthA-like"/>
</dbReference>
<comment type="catalytic activity">
    <reaction evidence="6">
        <text>D-ribose 5-phosphate + uracil = psi-UMP + H2O</text>
        <dbReference type="Rhea" id="RHEA:18337"/>
        <dbReference type="ChEBI" id="CHEBI:15377"/>
        <dbReference type="ChEBI" id="CHEBI:17568"/>
        <dbReference type="ChEBI" id="CHEBI:58380"/>
        <dbReference type="ChEBI" id="CHEBI:78346"/>
        <dbReference type="EC" id="4.2.1.70"/>
    </reaction>
</comment>
<name>A0ABV8KGX9_9ACTN</name>
<comment type="similarity">
    <text evidence="6">Belongs to the pseudouridine-5'-phosphate glycosidase family.</text>
</comment>
<evidence type="ECO:0000256" key="5">
    <source>
        <dbReference type="ARBA" id="ARBA00023295"/>
    </source>
</evidence>
<comment type="subunit">
    <text evidence="6">Homotrimer.</text>
</comment>
<keyword evidence="2 6" id="KW-0378">Hydrolase</keyword>
<feature type="active site" description="Proton donor" evidence="6">
    <location>
        <position position="26"/>
    </location>
</feature>
<keyword evidence="8" id="KW-1185">Reference proteome</keyword>
<sequence>MSDFQIRYGAEVAAALRTGRPVVACESTIVSHGLPRPDNLRVAREIERAVRNNGAVPATIGMVAGDIVVGLDDDQLTRLATSDTVVKLSVRDLAVAAARGADGATTVAATSAVAAAAGIGVFATGGLGGVHREAAQTFDESADLVTLARTPIAVVCAGVKSILDTGATLERLETLGVTVVGYRTRRFPGFFITDSGFELDWSVDSPEQVATTLAARAGQGVHSGAVIVANPLPPDEQLDPELHDRTLADGLARLDREGVTGKAVTPFLLAHFHSATAGASLAVNVRIILRNAALAARIAVAATTTAGEGGPDHGRHRTGRADG</sequence>
<feature type="binding site" evidence="6">
    <location>
        <position position="87"/>
    </location>
    <ligand>
        <name>substrate</name>
    </ligand>
</feature>
<dbReference type="InterPro" id="IPR007342">
    <property type="entry name" value="PsuG"/>
</dbReference>
<feature type="binding site" evidence="6">
    <location>
        <position position="107"/>
    </location>
    <ligand>
        <name>substrate</name>
    </ligand>
</feature>
<keyword evidence="3 6" id="KW-0464">Manganese</keyword>
<evidence type="ECO:0000256" key="2">
    <source>
        <dbReference type="ARBA" id="ARBA00022801"/>
    </source>
</evidence>
<dbReference type="SUPFAM" id="SSF110581">
    <property type="entry name" value="Indigoidine synthase A-like"/>
    <property type="match status" value="1"/>
</dbReference>
<dbReference type="GO" id="GO:0016798">
    <property type="term" value="F:hydrolase activity, acting on glycosyl bonds"/>
    <property type="evidence" value="ECO:0007669"/>
    <property type="project" value="UniProtKB-KW"/>
</dbReference>
<evidence type="ECO:0000256" key="1">
    <source>
        <dbReference type="ARBA" id="ARBA00022723"/>
    </source>
</evidence>
<dbReference type="PANTHER" id="PTHR42909">
    <property type="entry name" value="ZGC:136858"/>
    <property type="match status" value="1"/>
</dbReference>
<evidence type="ECO:0000313" key="8">
    <source>
        <dbReference type="Proteomes" id="UP001595868"/>
    </source>
</evidence>
<evidence type="ECO:0000256" key="4">
    <source>
        <dbReference type="ARBA" id="ARBA00023239"/>
    </source>
</evidence>
<dbReference type="EMBL" id="JBHSBN010000002">
    <property type="protein sequence ID" value="MFC4105298.1"/>
    <property type="molecule type" value="Genomic_DNA"/>
</dbReference>
<dbReference type="PANTHER" id="PTHR42909:SF1">
    <property type="entry name" value="CARBOHYDRATE KINASE PFKB DOMAIN-CONTAINING PROTEIN"/>
    <property type="match status" value="1"/>
</dbReference>
<comment type="function">
    <text evidence="6">Catalyzes the reversible cleavage of pseudouridine 5'-phosphate (PsiMP) to ribose 5-phosphate and uracil. Functions biologically in the cleavage direction, as part of a pseudouridine degradation pathway.</text>
</comment>
<organism evidence="7 8">
    <name type="scientific">Micromonospora zhanjiangensis</name>
    <dbReference type="NCBI Taxonomy" id="1522057"/>
    <lineage>
        <taxon>Bacteria</taxon>
        <taxon>Bacillati</taxon>
        <taxon>Actinomycetota</taxon>
        <taxon>Actinomycetes</taxon>
        <taxon>Micromonosporales</taxon>
        <taxon>Micromonosporaceae</taxon>
        <taxon>Micromonospora</taxon>
    </lineage>
</organism>
<feature type="active site" description="Nucleophile" evidence="6">
    <location>
        <position position="160"/>
    </location>
</feature>
<dbReference type="Gene3D" id="3.40.1790.10">
    <property type="entry name" value="Indigoidine synthase domain"/>
    <property type="match status" value="1"/>
</dbReference>
<comment type="caution">
    <text evidence="7">The sequence shown here is derived from an EMBL/GenBank/DDBJ whole genome shotgun (WGS) entry which is preliminary data.</text>
</comment>
<keyword evidence="4 6" id="KW-0456">Lyase</keyword>
<accession>A0ABV8KGX9</accession>
<feature type="binding site" evidence="6">
    <location>
        <position position="139"/>
    </location>
    <ligand>
        <name>Mn(2+)</name>
        <dbReference type="ChEBI" id="CHEBI:29035"/>
    </ligand>
</feature>
<evidence type="ECO:0000256" key="3">
    <source>
        <dbReference type="ARBA" id="ARBA00023211"/>
    </source>
</evidence>
<evidence type="ECO:0000313" key="7">
    <source>
        <dbReference type="EMBL" id="MFC4105298.1"/>
    </source>
</evidence>
<dbReference type="RefSeq" id="WP_377542321.1">
    <property type="nucleotide sequence ID" value="NZ_JBHSBN010000002.1"/>
</dbReference>
<dbReference type="Proteomes" id="UP001595868">
    <property type="component" value="Unassembled WGS sequence"/>
</dbReference>
<feature type="binding site" evidence="6">
    <location>
        <begin position="141"/>
        <end position="143"/>
    </location>
    <ligand>
        <name>substrate</name>
    </ligand>
</feature>
<keyword evidence="1 6" id="KW-0479">Metal-binding</keyword>
<gene>
    <name evidence="6" type="primary">psuG</name>
    <name evidence="7" type="ORF">ACFOX0_05005</name>
</gene>
<dbReference type="HAMAP" id="MF_01876">
    <property type="entry name" value="PsiMP_glycosidase"/>
    <property type="match status" value="1"/>
</dbReference>
<proteinExistence type="inferred from homology"/>
<protein>
    <recommendedName>
        <fullName evidence="6">Pseudouridine-5'-phosphate glycosidase</fullName>
        <shortName evidence="6">PsiMP glycosidase</shortName>
        <ecNumber evidence="6">4.2.1.70</ecNumber>
    </recommendedName>
</protein>
<keyword evidence="5 6" id="KW-0326">Glycosidase</keyword>
<dbReference type="Pfam" id="PF04227">
    <property type="entry name" value="Indigoidine_A"/>
    <property type="match status" value="1"/>
</dbReference>
<reference evidence="8" key="1">
    <citation type="journal article" date="2019" name="Int. J. Syst. Evol. Microbiol.">
        <title>The Global Catalogue of Microorganisms (GCM) 10K type strain sequencing project: providing services to taxonomists for standard genome sequencing and annotation.</title>
        <authorList>
            <consortium name="The Broad Institute Genomics Platform"/>
            <consortium name="The Broad Institute Genome Sequencing Center for Infectious Disease"/>
            <person name="Wu L."/>
            <person name="Ma J."/>
        </authorList>
    </citation>
    <scope>NUCLEOTIDE SEQUENCE [LARGE SCALE GENOMIC DNA]</scope>
    <source>
        <strain evidence="8">2902at01</strain>
    </source>
</reference>
<comment type="cofactor">
    <cofactor evidence="6">
        <name>Mn(2+)</name>
        <dbReference type="ChEBI" id="CHEBI:29035"/>
    </cofactor>
    <text evidence="6">Binds 1 Mn(2+) ion per subunit.</text>
</comment>
<dbReference type="EC" id="4.2.1.70" evidence="6"/>